<dbReference type="EMBL" id="CP098611">
    <property type="protein sequence ID" value="USR91026.1"/>
    <property type="molecule type" value="Genomic_DNA"/>
</dbReference>
<dbReference type="RefSeq" id="WP_252663060.1">
    <property type="nucleotide sequence ID" value="NZ_CP098611.1"/>
</dbReference>
<dbReference type="InterPro" id="IPR000182">
    <property type="entry name" value="GNAT_dom"/>
</dbReference>
<organism evidence="4 5">
    <name type="scientific">Phormidium yuhuli AB48</name>
    <dbReference type="NCBI Taxonomy" id="2940671"/>
    <lineage>
        <taxon>Bacteria</taxon>
        <taxon>Bacillati</taxon>
        <taxon>Cyanobacteriota</taxon>
        <taxon>Cyanophyceae</taxon>
        <taxon>Oscillatoriophycideae</taxon>
        <taxon>Oscillatoriales</taxon>
        <taxon>Oscillatoriaceae</taxon>
        <taxon>Phormidium</taxon>
        <taxon>Phormidium yuhuli</taxon>
    </lineage>
</organism>
<dbReference type="Proteomes" id="UP001056708">
    <property type="component" value="Chromosome"/>
</dbReference>
<dbReference type="PANTHER" id="PTHR43072">
    <property type="entry name" value="N-ACETYLTRANSFERASE"/>
    <property type="match status" value="1"/>
</dbReference>
<evidence type="ECO:0000256" key="1">
    <source>
        <dbReference type="ARBA" id="ARBA00022679"/>
    </source>
</evidence>
<dbReference type="SUPFAM" id="SSF55729">
    <property type="entry name" value="Acyl-CoA N-acyltransferases (Nat)"/>
    <property type="match status" value="1"/>
</dbReference>
<reference evidence="4" key="1">
    <citation type="submission" date="2022-06" db="EMBL/GenBank/DDBJ databases">
        <title>Genome sequence of Phormidium yuhuli AB48 isolated from an industrial photobioreactor environment.</title>
        <authorList>
            <person name="Qiu Y."/>
            <person name="Noonan A.J.C."/>
            <person name="Dofher K."/>
            <person name="Koch M."/>
            <person name="Kieft B."/>
            <person name="Lin X."/>
            <person name="Ziels R.M."/>
            <person name="Hallam S.J."/>
        </authorList>
    </citation>
    <scope>NUCLEOTIDE SEQUENCE</scope>
    <source>
        <strain evidence="4">AB48</strain>
    </source>
</reference>
<accession>A0ABY5AQI2</accession>
<evidence type="ECO:0000313" key="4">
    <source>
        <dbReference type="EMBL" id="USR91026.1"/>
    </source>
</evidence>
<name>A0ABY5AQI2_9CYAN</name>
<proteinExistence type="predicted"/>
<dbReference type="PROSITE" id="PS51186">
    <property type="entry name" value="GNAT"/>
    <property type="match status" value="1"/>
</dbReference>
<dbReference type="InterPro" id="IPR016181">
    <property type="entry name" value="Acyl_CoA_acyltransferase"/>
</dbReference>
<gene>
    <name evidence="4" type="ORF">NEA10_19730</name>
</gene>
<dbReference type="PANTHER" id="PTHR43072:SF23">
    <property type="entry name" value="UPF0039 PROTEIN C11D3.02C"/>
    <property type="match status" value="1"/>
</dbReference>
<protein>
    <submittedName>
        <fullName evidence="4">GNAT family N-acetyltransferase</fullName>
    </submittedName>
</protein>
<keyword evidence="5" id="KW-1185">Reference proteome</keyword>
<dbReference type="Pfam" id="PF00583">
    <property type="entry name" value="Acetyltransf_1"/>
    <property type="match status" value="1"/>
</dbReference>
<keyword evidence="2" id="KW-0012">Acyltransferase</keyword>
<feature type="domain" description="N-acetyltransferase" evidence="3">
    <location>
        <begin position="1"/>
        <end position="158"/>
    </location>
</feature>
<dbReference type="Gene3D" id="3.40.630.30">
    <property type="match status" value="1"/>
</dbReference>
<keyword evidence="1" id="KW-0808">Transferase</keyword>
<sequence length="168" mass="19124">MNVRHAHWNDLSAIVGIYNAAIPGRMATADLAPVSVESRRAWFAGHSPQHYPIWVTERDHRVVGWLSFRPFYGRPAYEATAELAIYIHPDYQRQGVGRFLLELAVANAPMLDLKTLLAFVFAHNLASLSLFEQAKFQEWGYLPRIAQLDGVERDLMILGHRLGMGNRR</sequence>
<evidence type="ECO:0000313" key="5">
    <source>
        <dbReference type="Proteomes" id="UP001056708"/>
    </source>
</evidence>
<dbReference type="CDD" id="cd04301">
    <property type="entry name" value="NAT_SF"/>
    <property type="match status" value="1"/>
</dbReference>
<evidence type="ECO:0000259" key="3">
    <source>
        <dbReference type="PROSITE" id="PS51186"/>
    </source>
</evidence>
<evidence type="ECO:0000256" key="2">
    <source>
        <dbReference type="ARBA" id="ARBA00023315"/>
    </source>
</evidence>